<evidence type="ECO:0000313" key="1">
    <source>
        <dbReference type="EMBL" id="MBB6445037.1"/>
    </source>
</evidence>
<dbReference type="RefSeq" id="WP_184524706.1">
    <property type="nucleotide sequence ID" value="NZ_JACHGK010000004.1"/>
</dbReference>
<organism evidence="1 2">
    <name type="scientific">Bacillus benzoevorans</name>
    <dbReference type="NCBI Taxonomy" id="1456"/>
    <lineage>
        <taxon>Bacteria</taxon>
        <taxon>Bacillati</taxon>
        <taxon>Bacillota</taxon>
        <taxon>Bacilli</taxon>
        <taxon>Bacillales</taxon>
        <taxon>Bacillaceae</taxon>
        <taxon>Bacillus</taxon>
    </lineage>
</organism>
<dbReference type="AlphaFoldDB" id="A0A7X0HSF5"/>
<dbReference type="Proteomes" id="UP000531594">
    <property type="component" value="Unassembled WGS sequence"/>
</dbReference>
<comment type="caution">
    <text evidence="1">The sequence shown here is derived from an EMBL/GenBank/DDBJ whole genome shotgun (WGS) entry which is preliminary data.</text>
</comment>
<keyword evidence="2" id="KW-1185">Reference proteome</keyword>
<protein>
    <recommendedName>
        <fullName evidence="3">SCP2 domain-containing protein</fullName>
    </recommendedName>
</protein>
<name>A0A7X0HSF5_9BACI</name>
<sequence>MRELLTLWALEVNRKKVFRFILKELRLSFYLLTENEQILVKIENDTLQLPDNGAALSVKSLAGKQNTFLSLFAGERKLRKAVVTKDVETTLSFREQLLLEALFYLARPEIP</sequence>
<proteinExistence type="predicted"/>
<accession>A0A7X0HSF5</accession>
<gene>
    <name evidence="1" type="ORF">HNR53_001647</name>
</gene>
<evidence type="ECO:0000313" key="2">
    <source>
        <dbReference type="Proteomes" id="UP000531594"/>
    </source>
</evidence>
<evidence type="ECO:0008006" key="3">
    <source>
        <dbReference type="Google" id="ProtNLM"/>
    </source>
</evidence>
<reference evidence="1 2" key="1">
    <citation type="submission" date="2020-08" db="EMBL/GenBank/DDBJ databases">
        <title>Genomic Encyclopedia of Type Strains, Phase IV (KMG-IV): sequencing the most valuable type-strain genomes for metagenomic binning, comparative biology and taxonomic classification.</title>
        <authorList>
            <person name="Goeker M."/>
        </authorList>
    </citation>
    <scope>NUCLEOTIDE SEQUENCE [LARGE SCALE GENOMIC DNA]</scope>
    <source>
        <strain evidence="1 2">DSM 5391</strain>
    </source>
</reference>
<dbReference type="EMBL" id="JACHGK010000004">
    <property type="protein sequence ID" value="MBB6445037.1"/>
    <property type="molecule type" value="Genomic_DNA"/>
</dbReference>